<feature type="transmembrane region" description="Helical" evidence="6">
    <location>
        <begin position="487"/>
        <end position="508"/>
    </location>
</feature>
<dbReference type="Pfam" id="PF03772">
    <property type="entry name" value="Competence"/>
    <property type="match status" value="1"/>
</dbReference>
<accession>A0A369TN74</accession>
<keyword evidence="10" id="KW-1185">Reference proteome</keyword>
<evidence type="ECO:0000256" key="1">
    <source>
        <dbReference type="ARBA" id="ARBA00004651"/>
    </source>
</evidence>
<feature type="transmembrane region" description="Helical" evidence="6">
    <location>
        <begin position="392"/>
        <end position="414"/>
    </location>
</feature>
<sequence>MRRVLARVEAGLLGQRGHLFPWVPVFLAIGIGGYFALRFEPPVWALISSGLGGLVLICLHRWCGALSGTLLLAAGLVACGAALAGARAQMVAAPLIEYRYYGPIEGRIVDIDRSASDAVRLTLDQVVLERMAPDRRPERVRVALHGQQGYIDPAPGMRVILTGHLSAANGPVEPGGFDFRRHAWFQRLGAVGYTRTPVLNLEEPGPGLRIFAARMALSERVQNGLPGETGAFAAAIMTGDRSGMGQGTLTALRHSNLAHLLAISGLHMGLLAGFVFGVLRLGLIGFALRYPVKKFAATGALAVAAGYLALSGGNVATERAFVMVAVALLAVLCDRRAISLRAVAIAALIVLLLRPEALLGPGFQMSFAATTALVAVFAALRHIPPDRRGPKVLRAAGAVVLSSLVAGLATAPVAMAHFNIVSHYGLLANLVSVPLMGVLVMPAAVLAALLMPLGLDWIGLALMKPGLDWILGVAHRVSGWDGAVGTVVAPDPVVLPLLALGMLFVLLWQGRLRWAGVAPATLAGLLWVQTDRPPVLIASDGRLVGVMGVEGRALSRVRGNGFAAEVWLENDGDGADQPGAAARWPGGLDAAVVGHALGTGALWHVPGKRAAEQFSGCAKGDVVVSPVPLPRLDCLTFGPEDLEKSGAVALWPSDTTLPHMLTARQVSGQRIWHGAAADTTVRLAHRGPG</sequence>
<keyword evidence="3 6" id="KW-0812">Transmembrane</keyword>
<keyword evidence="4 6" id="KW-1133">Transmembrane helix</keyword>
<feature type="domain" description="ComEC/Rec2-related protein" evidence="7">
    <location>
        <begin position="237"/>
        <end position="510"/>
    </location>
</feature>
<reference evidence="9 10" key="1">
    <citation type="submission" date="2018-07" db="EMBL/GenBank/DDBJ databases">
        <title>Thalassococcus profundi sp. nov., a marine bacterium isolated from deep seawater of Okinawa Trough.</title>
        <authorList>
            <person name="Yu M."/>
        </authorList>
    </citation>
    <scope>NUCLEOTIDE SEQUENCE [LARGE SCALE GENOMIC DNA]</scope>
    <source>
        <strain evidence="9 10">WRAS1</strain>
    </source>
</reference>
<dbReference type="EMBL" id="QPMK01000004">
    <property type="protein sequence ID" value="RDD66749.1"/>
    <property type="molecule type" value="Genomic_DNA"/>
</dbReference>
<feature type="transmembrane region" description="Helical" evidence="6">
    <location>
        <begin position="20"/>
        <end position="37"/>
    </location>
</feature>
<protein>
    <submittedName>
        <fullName evidence="9">ComEC family competence protein</fullName>
    </submittedName>
</protein>
<dbReference type="RefSeq" id="WP_114510294.1">
    <property type="nucleotide sequence ID" value="NZ_QPMK01000004.1"/>
</dbReference>
<dbReference type="GO" id="GO:0005886">
    <property type="term" value="C:plasma membrane"/>
    <property type="evidence" value="ECO:0007669"/>
    <property type="project" value="UniProtKB-SubCell"/>
</dbReference>
<gene>
    <name evidence="9" type="ORF">DU478_07280</name>
</gene>
<dbReference type="PANTHER" id="PTHR30619">
    <property type="entry name" value="DNA INTERNALIZATION/COMPETENCE PROTEIN COMEC/REC2"/>
    <property type="match status" value="1"/>
</dbReference>
<evidence type="ECO:0000256" key="5">
    <source>
        <dbReference type="ARBA" id="ARBA00023136"/>
    </source>
</evidence>
<feature type="transmembrane region" description="Helical" evidence="6">
    <location>
        <begin position="43"/>
        <end position="63"/>
    </location>
</feature>
<evidence type="ECO:0000259" key="7">
    <source>
        <dbReference type="Pfam" id="PF03772"/>
    </source>
</evidence>
<dbReference type="OrthoDB" id="9790149at2"/>
<dbReference type="NCBIfam" id="TIGR00360">
    <property type="entry name" value="ComEC_N-term"/>
    <property type="match status" value="1"/>
</dbReference>
<keyword evidence="2" id="KW-1003">Cell membrane</keyword>
<dbReference type="Proteomes" id="UP000253977">
    <property type="component" value="Unassembled WGS sequence"/>
</dbReference>
<evidence type="ECO:0000256" key="3">
    <source>
        <dbReference type="ARBA" id="ARBA00022692"/>
    </source>
</evidence>
<evidence type="ECO:0000313" key="10">
    <source>
        <dbReference type="Proteomes" id="UP000253977"/>
    </source>
</evidence>
<dbReference type="AlphaFoldDB" id="A0A369TN74"/>
<name>A0A369TN74_9RHOB</name>
<evidence type="ECO:0000256" key="4">
    <source>
        <dbReference type="ARBA" id="ARBA00022989"/>
    </source>
</evidence>
<dbReference type="PANTHER" id="PTHR30619:SF1">
    <property type="entry name" value="RECOMBINATION PROTEIN 2"/>
    <property type="match status" value="1"/>
</dbReference>
<feature type="transmembrane region" description="Helical" evidence="6">
    <location>
        <begin position="291"/>
        <end position="310"/>
    </location>
</feature>
<dbReference type="InterPro" id="IPR004477">
    <property type="entry name" value="ComEC_N"/>
</dbReference>
<evidence type="ECO:0000256" key="6">
    <source>
        <dbReference type="SAM" id="Phobius"/>
    </source>
</evidence>
<feature type="transmembrane region" description="Helical" evidence="6">
    <location>
        <begin position="340"/>
        <end position="357"/>
    </location>
</feature>
<comment type="subcellular location">
    <subcellularLocation>
        <location evidence="1">Cell membrane</location>
        <topology evidence="1">Multi-pass membrane protein</topology>
    </subcellularLocation>
</comment>
<organism evidence="9 10">
    <name type="scientific">Thalassococcus profundi</name>
    <dbReference type="NCBI Taxonomy" id="2282382"/>
    <lineage>
        <taxon>Bacteria</taxon>
        <taxon>Pseudomonadati</taxon>
        <taxon>Pseudomonadota</taxon>
        <taxon>Alphaproteobacteria</taxon>
        <taxon>Rhodobacterales</taxon>
        <taxon>Roseobacteraceae</taxon>
        <taxon>Thalassococcus</taxon>
    </lineage>
</organism>
<evidence type="ECO:0000313" key="9">
    <source>
        <dbReference type="EMBL" id="RDD66749.1"/>
    </source>
</evidence>
<dbReference type="InterPro" id="IPR052159">
    <property type="entry name" value="Competence_DNA_uptake"/>
</dbReference>
<feature type="transmembrane region" description="Helical" evidence="6">
    <location>
        <begin position="257"/>
        <end position="279"/>
    </location>
</feature>
<dbReference type="InterPro" id="IPR025405">
    <property type="entry name" value="DUF4131"/>
</dbReference>
<feature type="domain" description="DUF4131" evidence="8">
    <location>
        <begin position="41"/>
        <end position="197"/>
    </location>
</feature>
<feature type="transmembrane region" description="Helical" evidence="6">
    <location>
        <begin position="363"/>
        <end position="380"/>
    </location>
</feature>
<evidence type="ECO:0000259" key="8">
    <source>
        <dbReference type="Pfam" id="PF13567"/>
    </source>
</evidence>
<feature type="transmembrane region" description="Helical" evidence="6">
    <location>
        <begin position="70"/>
        <end position="90"/>
    </location>
</feature>
<proteinExistence type="predicted"/>
<dbReference type="Pfam" id="PF13567">
    <property type="entry name" value="DUF4131"/>
    <property type="match status" value="1"/>
</dbReference>
<keyword evidence="5 6" id="KW-0472">Membrane</keyword>
<evidence type="ECO:0000256" key="2">
    <source>
        <dbReference type="ARBA" id="ARBA00022475"/>
    </source>
</evidence>
<feature type="transmembrane region" description="Helical" evidence="6">
    <location>
        <begin position="426"/>
        <end position="450"/>
    </location>
</feature>
<comment type="caution">
    <text evidence="9">The sequence shown here is derived from an EMBL/GenBank/DDBJ whole genome shotgun (WGS) entry which is preliminary data.</text>
</comment>